<evidence type="ECO:0000256" key="1">
    <source>
        <dbReference type="SAM" id="MobiDB-lite"/>
    </source>
</evidence>
<organism evidence="2 3">
    <name type="scientific">Heterorhabditis bacteriophora</name>
    <name type="common">Entomopathogenic nematode worm</name>
    <dbReference type="NCBI Taxonomy" id="37862"/>
    <lineage>
        <taxon>Eukaryota</taxon>
        <taxon>Metazoa</taxon>
        <taxon>Ecdysozoa</taxon>
        <taxon>Nematoda</taxon>
        <taxon>Chromadorea</taxon>
        <taxon>Rhabditida</taxon>
        <taxon>Rhabditina</taxon>
        <taxon>Rhabditomorpha</taxon>
        <taxon>Strongyloidea</taxon>
        <taxon>Heterorhabditidae</taxon>
        <taxon>Heterorhabditis</taxon>
    </lineage>
</organism>
<evidence type="ECO:0000313" key="2">
    <source>
        <dbReference type="Proteomes" id="UP000095283"/>
    </source>
</evidence>
<keyword evidence="2" id="KW-1185">Reference proteome</keyword>
<dbReference type="AlphaFoldDB" id="A0A1I7WFH7"/>
<proteinExistence type="predicted"/>
<feature type="region of interest" description="Disordered" evidence="1">
    <location>
        <begin position="1"/>
        <end position="29"/>
    </location>
</feature>
<dbReference type="Proteomes" id="UP000095283">
    <property type="component" value="Unplaced"/>
</dbReference>
<protein>
    <submittedName>
        <fullName evidence="3">Uncharacterized protein</fullName>
    </submittedName>
</protein>
<accession>A0A1I7WFH7</accession>
<feature type="compositionally biased region" description="Basic residues" evidence="1">
    <location>
        <begin position="11"/>
        <end position="21"/>
    </location>
</feature>
<sequence length="29" mass="3355">MPPCAINQRKATNKGQKRTTQHMRWSTAI</sequence>
<name>A0A1I7WFH7_HETBA</name>
<dbReference type="WBParaSite" id="Hba_03706">
    <property type="protein sequence ID" value="Hba_03706"/>
    <property type="gene ID" value="Hba_03706"/>
</dbReference>
<reference evidence="3" key="1">
    <citation type="submission" date="2016-11" db="UniProtKB">
        <authorList>
            <consortium name="WormBaseParasite"/>
        </authorList>
    </citation>
    <scope>IDENTIFICATION</scope>
</reference>
<evidence type="ECO:0000313" key="3">
    <source>
        <dbReference type="WBParaSite" id="Hba_03706"/>
    </source>
</evidence>